<keyword evidence="3" id="KW-1185">Reference proteome</keyword>
<evidence type="ECO:0000313" key="3">
    <source>
        <dbReference type="Proteomes" id="UP000033025"/>
    </source>
</evidence>
<reference evidence="3" key="2">
    <citation type="submission" date="2015-01" db="EMBL/GenBank/DDBJ databases">
        <title>Complete sequence of three novel 9g-like phages.</title>
        <authorList>
            <person name="Carstens A.B."/>
            <person name="Hansen L.H."/>
            <person name="Kot W."/>
        </authorList>
    </citation>
    <scope>NUCLEOTIDE SEQUENCE [LARGE SCALE GENOMIC DNA]</scope>
</reference>
<protein>
    <recommendedName>
        <fullName evidence="1">DUF6950 domain-containing protein</fullName>
    </recommendedName>
</protein>
<evidence type="ECO:0000313" key="2">
    <source>
        <dbReference type="EMBL" id="AKA61059.1"/>
    </source>
</evidence>
<evidence type="ECO:0000259" key="1">
    <source>
        <dbReference type="Pfam" id="PF22262"/>
    </source>
</evidence>
<sequence>MHQDSTTIKIPGWQTRLLTTVNSLKEVPFQWGQNDCCIFAAKCIDAQYGTKIADEVVGQYDSEISCKRFMLKRVKDTSLAMVLDSFLPVRVDRKFAQRGDVVTFNGDLGLTAGVLWTGCIWAMGPNGVVTFKLADVEITDAWRV</sequence>
<dbReference type="Pfam" id="PF22262">
    <property type="entry name" value="DUF6950"/>
    <property type="match status" value="1"/>
</dbReference>
<reference evidence="2 3" key="1">
    <citation type="journal article" date="2015" name="Genome Announc.">
        <title>Complete Genome Sequences of Four Novel Escherichia coli Bacteriophages Belonging to New Phage Groups.</title>
        <authorList>
            <person name="Carstens A.B."/>
            <person name="Kot W."/>
            <person name="Hansen L.H."/>
        </authorList>
    </citation>
    <scope>NUCLEOTIDE SEQUENCE [LARGE SCALE GENOMIC DNA]</scope>
</reference>
<accession>A0A0E3JSU9</accession>
<dbReference type="RefSeq" id="YP_009219299.1">
    <property type="nucleotide sequence ID" value="NC_029021.1"/>
</dbReference>
<dbReference type="OrthoDB" id="11826at10239"/>
<dbReference type="Proteomes" id="UP000033025">
    <property type="component" value="Segment"/>
</dbReference>
<dbReference type="GeneID" id="26645474"/>
<organism evidence="2 3">
    <name type="scientific">Enterobacteria phage JenK1</name>
    <dbReference type="NCBI Taxonomy" id="1610836"/>
    <lineage>
        <taxon>Viruses</taxon>
        <taxon>Duplodnaviria</taxon>
        <taxon>Heunggongvirae</taxon>
        <taxon>Uroviricota</taxon>
        <taxon>Caudoviricetes</taxon>
        <taxon>Queuovirinae</taxon>
        <taxon>Nonagvirus</taxon>
        <taxon>Nonagvirus JenK1</taxon>
    </lineage>
</organism>
<dbReference type="EMBL" id="KP719134">
    <property type="protein sequence ID" value="AKA61059.1"/>
    <property type="molecule type" value="Genomic_DNA"/>
</dbReference>
<name>A0A0E3JSU9_9CAUD</name>
<feature type="domain" description="DUF6950" evidence="1">
    <location>
        <begin position="9"/>
        <end position="144"/>
    </location>
</feature>
<dbReference type="InterPro" id="IPR053802">
    <property type="entry name" value="DUF6950"/>
</dbReference>
<dbReference type="KEGG" id="vg:26645474"/>
<proteinExistence type="predicted"/>